<organism evidence="3 4">
    <name type="scientific">Amycolatopsis orientalis</name>
    <name type="common">Nocardia orientalis</name>
    <dbReference type="NCBI Taxonomy" id="31958"/>
    <lineage>
        <taxon>Bacteria</taxon>
        <taxon>Bacillati</taxon>
        <taxon>Actinomycetota</taxon>
        <taxon>Actinomycetes</taxon>
        <taxon>Pseudonocardiales</taxon>
        <taxon>Pseudonocardiaceae</taxon>
        <taxon>Amycolatopsis</taxon>
    </lineage>
</organism>
<dbReference type="InterPro" id="IPR029044">
    <property type="entry name" value="Nucleotide-diphossugar_trans"/>
</dbReference>
<dbReference type="KEGG" id="aori:SD37_38210"/>
<dbReference type="Proteomes" id="UP000093695">
    <property type="component" value="Chromosome"/>
</dbReference>
<evidence type="ECO:0000259" key="2">
    <source>
        <dbReference type="Pfam" id="PF00535"/>
    </source>
</evidence>
<accession>A0A193C954</accession>
<feature type="region of interest" description="Disordered" evidence="1">
    <location>
        <begin position="244"/>
        <end position="283"/>
    </location>
</feature>
<dbReference type="Gene3D" id="3.90.550.10">
    <property type="entry name" value="Spore Coat Polysaccharide Biosynthesis Protein SpsA, Chain A"/>
    <property type="match status" value="1"/>
</dbReference>
<keyword evidence="4" id="KW-1185">Reference proteome</keyword>
<dbReference type="STRING" id="31958.SD37_38210"/>
<dbReference type="Pfam" id="PF00535">
    <property type="entry name" value="Glycos_transf_2"/>
    <property type="match status" value="1"/>
</dbReference>
<gene>
    <name evidence="3" type="ORF">SD37_38210</name>
</gene>
<dbReference type="RefSeq" id="WP_052675137.1">
    <property type="nucleotide sequence ID" value="NZ_CP016174.1"/>
</dbReference>
<proteinExistence type="predicted"/>
<feature type="domain" description="Glycosyltransferase 2-like" evidence="2">
    <location>
        <begin position="8"/>
        <end position="133"/>
    </location>
</feature>
<dbReference type="AlphaFoldDB" id="A0A193C954"/>
<protein>
    <recommendedName>
        <fullName evidence="2">Glycosyltransferase 2-like domain-containing protein</fullName>
    </recommendedName>
</protein>
<dbReference type="SUPFAM" id="SSF53448">
    <property type="entry name" value="Nucleotide-diphospho-sugar transferases"/>
    <property type="match status" value="1"/>
</dbReference>
<dbReference type="InterPro" id="IPR001173">
    <property type="entry name" value="Glyco_trans_2-like"/>
</dbReference>
<name>A0A193C954_AMYOR</name>
<evidence type="ECO:0000256" key="1">
    <source>
        <dbReference type="SAM" id="MobiDB-lite"/>
    </source>
</evidence>
<dbReference type="EMBL" id="CP016174">
    <property type="protein sequence ID" value="ANN20855.1"/>
    <property type="molecule type" value="Genomic_DNA"/>
</dbReference>
<sequence length="283" mass="30769">MATPRLISVVTAVFEGGHHYLKEAYESLRAQEMPEGWSWEWCVQEDGSSGVPKQELPADDPRVHYGTGLAGRAAVTRNMALSQAQGIVIRNLDADDLLLPGALARDIDALHRVAWCVSAGLDLDEDGTTTPGPYDPPNGPVEPGRFYKEQAENRLSVLAANVAMHTDLIWSLGGWMALTGAETIATLLAAEAVTPGEFIAEPSMLYRKHSAQTTASESYWNPQEDEARRRLIQMRVDAIHANGTRYAPGSIDGAESEVDPSVPPEGRQAQGLSRLTRGRDEQV</sequence>
<evidence type="ECO:0000313" key="4">
    <source>
        <dbReference type="Proteomes" id="UP000093695"/>
    </source>
</evidence>
<reference evidence="3 4" key="1">
    <citation type="journal article" date="2015" name="Genome Announc.">
        <title>Draft Genome Sequence of Norvancomycin-Producing Strain Amycolatopsis orientalis CPCC200066.</title>
        <authorList>
            <person name="Lei X."/>
            <person name="Yuan F."/>
            <person name="Shi Y."/>
            <person name="Li X."/>
            <person name="Wang L."/>
            <person name="Hong B."/>
        </authorList>
    </citation>
    <scope>NUCLEOTIDE SEQUENCE [LARGE SCALE GENOMIC DNA]</scope>
    <source>
        <strain evidence="3 4">B-37</strain>
    </source>
</reference>
<evidence type="ECO:0000313" key="3">
    <source>
        <dbReference type="EMBL" id="ANN20855.1"/>
    </source>
</evidence>